<dbReference type="InterPro" id="IPR037066">
    <property type="entry name" value="Plug_dom_sf"/>
</dbReference>
<dbReference type="EMBL" id="JAVHUL010000032">
    <property type="protein sequence ID" value="MDQ7918115.1"/>
    <property type="molecule type" value="Genomic_DNA"/>
</dbReference>
<keyword evidence="1" id="KW-0732">Signal</keyword>
<organism evidence="2 3">
    <name type="scientific">Mesonia profundi</name>
    <dbReference type="NCBI Taxonomy" id="3070998"/>
    <lineage>
        <taxon>Bacteria</taxon>
        <taxon>Pseudomonadati</taxon>
        <taxon>Bacteroidota</taxon>
        <taxon>Flavobacteriia</taxon>
        <taxon>Flavobacteriales</taxon>
        <taxon>Flavobacteriaceae</taxon>
        <taxon>Mesonia</taxon>
    </lineage>
</organism>
<name>A0ABU1A3A7_9FLAO</name>
<accession>A0ABU1A3A7</accession>
<dbReference type="Proteomes" id="UP001230915">
    <property type="component" value="Unassembled WGS sequence"/>
</dbReference>
<proteinExistence type="predicted"/>
<reference evidence="2 3" key="1">
    <citation type="submission" date="2023-08" db="EMBL/GenBank/DDBJ databases">
        <title>Mesonia sp. MT50, isolated from deep-sea sediment of the Mariana Trench.</title>
        <authorList>
            <person name="Fu H."/>
        </authorList>
    </citation>
    <scope>NUCLEOTIDE SEQUENCE [LARGE SCALE GENOMIC DNA]</scope>
    <source>
        <strain evidence="2 3">MT50</strain>
    </source>
</reference>
<keyword evidence="3" id="KW-1185">Reference proteome</keyword>
<dbReference type="SUPFAM" id="SSF56935">
    <property type="entry name" value="Porins"/>
    <property type="match status" value="1"/>
</dbReference>
<dbReference type="Gene3D" id="2.170.130.10">
    <property type="entry name" value="TonB-dependent receptor, plug domain"/>
    <property type="match status" value="1"/>
</dbReference>
<feature type="chain" id="PRO_5045449739" description="TonB-dependent receptor plug domain-containing protein" evidence="1">
    <location>
        <begin position="19"/>
        <end position="788"/>
    </location>
</feature>
<sequence>MKKLFFLFVLLFTCISFSQTNLKTFESLKEAQKKYFKLNRESIYLHLNKTKFVPQEGIWFAAYAYSSRDLLPHPLTTNLNVKLFNEEGDEVACKVIFTYEGIGEGFFDPNELELSPGNYQIKASTHFMRNFKEDLVFHETVEILGDDAKVEIDSSQKENYDLQLLPEGGHLLADAPNTVGVKLLDAYGKGVEFSEALLKNNKNEVLTKFSSNHLGLSKFSFTPVSGDDYSVMVSLKNGQEITTSLKSANSTGISLSVNNLHPTQVILSINTNEKTLASLQQKPYIVLVHQNGNMNGIEFFFSEHNTNVVLPIKKSSLNPGVNIITLFNDQQEPILERLVYKEIDSKRLDASVYLKKNHIDSLEFQVRLDEKVKKGSLSISVLPSLTKSYTSTQNTASVFFLKPYVKGEIENASYYFDKTIPRKRLYDLDLLLLTQGWSKYEWRDIFNNPPKNFYASEVGFSVTGKINNYKPKKVDKIYMNSNQTNLFEILDLNAKGEFKLDSLFVQKADSLYIGSIKKRNGKLKKPQLFMSITPIQKKNKSIKLRNESRFYSEDNNFIYNFDHLINEETLDSITLRGDNLNTIKSRSSTFKDIKTIGEKDYLAYPLLLDYIAANHFNVRRSATSVSISSRRNSNLRGSLSTLVFLDNSEISNGFLDILNNIRTEEIESVVFNRSGVGEGSRGAGGVIEITTKKTFKLGKKEYNQKFQTYVAQDGFSFSKVFYTPRYASYNSEEFKHYGTIHWIPSLLFKDENSQSFKLINTLTQELTFFIEGLTEDGKVISEKIRIKP</sequence>
<dbReference type="RefSeq" id="WP_308865083.1">
    <property type="nucleotide sequence ID" value="NZ_JAVHUL010000032.1"/>
</dbReference>
<evidence type="ECO:0000256" key="1">
    <source>
        <dbReference type="SAM" id="SignalP"/>
    </source>
</evidence>
<gene>
    <name evidence="2" type="ORF">RBU60_11050</name>
</gene>
<feature type="signal peptide" evidence="1">
    <location>
        <begin position="1"/>
        <end position="18"/>
    </location>
</feature>
<evidence type="ECO:0000313" key="2">
    <source>
        <dbReference type="EMBL" id="MDQ7918115.1"/>
    </source>
</evidence>
<evidence type="ECO:0000313" key="3">
    <source>
        <dbReference type="Proteomes" id="UP001230915"/>
    </source>
</evidence>
<protein>
    <recommendedName>
        <fullName evidence="4">TonB-dependent receptor plug domain-containing protein</fullName>
    </recommendedName>
</protein>
<comment type="caution">
    <text evidence="2">The sequence shown here is derived from an EMBL/GenBank/DDBJ whole genome shotgun (WGS) entry which is preliminary data.</text>
</comment>
<evidence type="ECO:0008006" key="4">
    <source>
        <dbReference type="Google" id="ProtNLM"/>
    </source>
</evidence>